<dbReference type="Proteomes" id="UP000054324">
    <property type="component" value="Unassembled WGS sequence"/>
</dbReference>
<dbReference type="STRING" id="6198.A0A075A8P5"/>
<evidence type="ECO:0000313" key="2">
    <source>
        <dbReference type="EMBL" id="KER32095.1"/>
    </source>
</evidence>
<feature type="compositionally biased region" description="Polar residues" evidence="1">
    <location>
        <begin position="63"/>
        <end position="80"/>
    </location>
</feature>
<accession>A0A075A8P5</accession>
<reference evidence="2 3" key="1">
    <citation type="submission" date="2013-11" db="EMBL/GenBank/DDBJ databases">
        <title>Opisthorchis viverrini - life in the bile duct.</title>
        <authorList>
            <person name="Young N.D."/>
            <person name="Nagarajan N."/>
            <person name="Lin S.J."/>
            <person name="Korhonen P.K."/>
            <person name="Jex A.R."/>
            <person name="Hall R.S."/>
            <person name="Safavi-Hemami H."/>
            <person name="Kaewkong W."/>
            <person name="Bertrand D."/>
            <person name="Gao S."/>
            <person name="Seet Q."/>
            <person name="Wongkham S."/>
            <person name="Teh B.T."/>
            <person name="Wongkham C."/>
            <person name="Intapan P.M."/>
            <person name="Maleewong W."/>
            <person name="Yang X."/>
            <person name="Hu M."/>
            <person name="Wang Z."/>
            <person name="Hofmann A."/>
            <person name="Sternberg P.W."/>
            <person name="Tan P."/>
            <person name="Wang J."/>
            <person name="Gasser R.B."/>
        </authorList>
    </citation>
    <scope>NUCLEOTIDE SEQUENCE [LARGE SCALE GENOMIC DNA]</scope>
</reference>
<sequence length="266" mass="30232">MKETTHKVAENSSTVHDRFRPSKGSSYRRSPRVSINLMFYLNPNRSVFKRYTHLKINLIFTRDSTPGHRQTNDSGHTSTGTGRGKPKGHVVIDQSGHRITEQPMELPVGTVSHDRRKLLTRLLKTLRQPTSGLVLLGAHQMDRVLSRMPGSPPVARPRVSCSPQRPLASAPVSGAVKRPDRLSWNGFQPQAKTRFREIHSFANQFGFHERLNGISRISYSTTECAAHRPPHDSFGTIFEISQCIFIKETTYKFAENILRYLEYRAN</sequence>
<organism evidence="2 3">
    <name type="scientific">Opisthorchis viverrini</name>
    <name type="common">Southeast Asian liver fluke</name>
    <dbReference type="NCBI Taxonomy" id="6198"/>
    <lineage>
        <taxon>Eukaryota</taxon>
        <taxon>Metazoa</taxon>
        <taxon>Spiralia</taxon>
        <taxon>Lophotrochozoa</taxon>
        <taxon>Platyhelminthes</taxon>
        <taxon>Trematoda</taxon>
        <taxon>Digenea</taxon>
        <taxon>Opisthorchiida</taxon>
        <taxon>Opisthorchiata</taxon>
        <taxon>Opisthorchiidae</taxon>
        <taxon>Opisthorchis</taxon>
    </lineage>
</organism>
<evidence type="ECO:0000256" key="1">
    <source>
        <dbReference type="SAM" id="MobiDB-lite"/>
    </source>
</evidence>
<evidence type="ECO:0000313" key="3">
    <source>
        <dbReference type="Proteomes" id="UP000054324"/>
    </source>
</evidence>
<dbReference type="EMBL" id="KL596637">
    <property type="protein sequence ID" value="KER32095.1"/>
    <property type="molecule type" value="Genomic_DNA"/>
</dbReference>
<dbReference type="RefSeq" id="XP_009164075.1">
    <property type="nucleotide sequence ID" value="XM_009165811.1"/>
</dbReference>
<keyword evidence="3" id="KW-1185">Reference proteome</keyword>
<feature type="region of interest" description="Disordered" evidence="1">
    <location>
        <begin position="63"/>
        <end position="88"/>
    </location>
</feature>
<gene>
    <name evidence="2" type="ORF">T265_01721</name>
</gene>
<dbReference type="GeneID" id="20315909"/>
<feature type="region of interest" description="Disordered" evidence="1">
    <location>
        <begin position="149"/>
        <end position="174"/>
    </location>
</feature>
<dbReference type="OrthoDB" id="6282232at2759"/>
<feature type="compositionally biased region" description="Basic and acidic residues" evidence="1">
    <location>
        <begin position="1"/>
        <end position="20"/>
    </location>
</feature>
<name>A0A075A8P5_OPIVI</name>
<proteinExistence type="predicted"/>
<dbReference type="CTD" id="20315909"/>
<feature type="region of interest" description="Disordered" evidence="1">
    <location>
        <begin position="1"/>
        <end position="29"/>
    </location>
</feature>
<dbReference type="KEGG" id="ovi:T265_01721"/>
<dbReference type="AlphaFoldDB" id="A0A075A8P5"/>
<protein>
    <submittedName>
        <fullName evidence="2">Uncharacterized protein</fullName>
    </submittedName>
</protein>